<dbReference type="OrthoDB" id="5592106at2"/>
<dbReference type="GO" id="GO:0006094">
    <property type="term" value="P:gluconeogenesis"/>
    <property type="evidence" value="ECO:0007669"/>
    <property type="project" value="UniProtKB-KW"/>
</dbReference>
<dbReference type="Proteomes" id="UP000273083">
    <property type="component" value="Unassembled WGS sequence"/>
</dbReference>
<dbReference type="GO" id="GO:0004347">
    <property type="term" value="F:glucose-6-phosphate isomerase activity"/>
    <property type="evidence" value="ECO:0007669"/>
    <property type="project" value="UniProtKB-EC"/>
</dbReference>
<proteinExistence type="inferred from homology"/>
<protein>
    <recommendedName>
        <fullName evidence="3">glucose-6-phosphate isomerase</fullName>
        <ecNumber evidence="3">5.3.1.9</ecNumber>
    </recommendedName>
</protein>
<evidence type="ECO:0000259" key="7">
    <source>
        <dbReference type="Pfam" id="PF06560"/>
    </source>
</evidence>
<dbReference type="Gene3D" id="2.60.120.10">
    <property type="entry name" value="Jelly Rolls"/>
    <property type="match status" value="1"/>
</dbReference>
<evidence type="ECO:0000313" key="8">
    <source>
        <dbReference type="EMBL" id="ROR22161.1"/>
    </source>
</evidence>
<dbReference type="InterPro" id="IPR011051">
    <property type="entry name" value="RmlC_Cupin_sf"/>
</dbReference>
<keyword evidence="8" id="KW-0413">Isomerase</keyword>
<dbReference type="CDD" id="cd02218">
    <property type="entry name" value="cupin_PGI"/>
    <property type="match status" value="1"/>
</dbReference>
<comment type="catalytic activity">
    <reaction evidence="6">
        <text>alpha-D-glucose 6-phosphate = beta-D-fructose 6-phosphate</text>
        <dbReference type="Rhea" id="RHEA:11816"/>
        <dbReference type="ChEBI" id="CHEBI:57634"/>
        <dbReference type="ChEBI" id="CHEBI:58225"/>
        <dbReference type="EC" id="5.3.1.9"/>
    </reaction>
</comment>
<comment type="pathway">
    <text evidence="1">Carbohydrate degradation; glycolysis; D-glyceraldehyde 3-phosphate and glycerone phosphate from D-glucose: step 2/4.</text>
</comment>
<organism evidence="8 9">
    <name type="scientific">Mobilisporobacter senegalensis</name>
    <dbReference type="NCBI Taxonomy" id="1329262"/>
    <lineage>
        <taxon>Bacteria</taxon>
        <taxon>Bacillati</taxon>
        <taxon>Bacillota</taxon>
        <taxon>Clostridia</taxon>
        <taxon>Lachnospirales</taxon>
        <taxon>Lachnospiraceae</taxon>
        <taxon>Mobilisporobacter</taxon>
    </lineage>
</organism>
<dbReference type="GO" id="GO:0005737">
    <property type="term" value="C:cytoplasm"/>
    <property type="evidence" value="ECO:0007669"/>
    <property type="project" value="InterPro"/>
</dbReference>
<dbReference type="Pfam" id="PF06560">
    <property type="entry name" value="GPI"/>
    <property type="match status" value="1"/>
</dbReference>
<evidence type="ECO:0000256" key="2">
    <source>
        <dbReference type="ARBA" id="ARBA00006542"/>
    </source>
</evidence>
<dbReference type="InterPro" id="IPR014710">
    <property type="entry name" value="RmlC-like_jellyroll"/>
</dbReference>
<comment type="similarity">
    <text evidence="2">Belongs to the archaeal-type GPI family.</text>
</comment>
<sequence length="185" mass="21537">MRVVNRKENYIIDDILKGELVETSIKYYAEAKEFYMNEDKSLKDDTKMYDVYQYTLEDGSEVGHLCWGLTVMYPVLINGECNMTRGHFHLNETCGEFYYGAQGNGLLMLMDAHGKTWAEEVFPGSVHYIKGALAHRLINTGDKIFKVVACWPIAAGHDYERVEKQPFGYRVFKYNNKLEHKEIRR</sequence>
<reference evidence="8 9" key="1">
    <citation type="submission" date="2018-11" db="EMBL/GenBank/DDBJ databases">
        <title>Genomic Encyclopedia of Type Strains, Phase IV (KMG-IV): sequencing the most valuable type-strain genomes for metagenomic binning, comparative biology and taxonomic classification.</title>
        <authorList>
            <person name="Goeker M."/>
        </authorList>
    </citation>
    <scope>NUCLEOTIDE SEQUENCE [LARGE SCALE GENOMIC DNA]</scope>
    <source>
        <strain evidence="8 9">DSM 26537</strain>
    </source>
</reference>
<accession>A0A3N1X800</accession>
<keyword evidence="9" id="KW-1185">Reference proteome</keyword>
<dbReference type="RefSeq" id="WP_123610874.1">
    <property type="nucleotide sequence ID" value="NZ_RJVG01000016.1"/>
</dbReference>
<evidence type="ECO:0000256" key="5">
    <source>
        <dbReference type="ARBA" id="ARBA00023152"/>
    </source>
</evidence>
<dbReference type="GO" id="GO:0006096">
    <property type="term" value="P:glycolytic process"/>
    <property type="evidence" value="ECO:0007669"/>
    <property type="project" value="UniProtKB-UniPathway"/>
</dbReference>
<dbReference type="EC" id="5.3.1.9" evidence="3"/>
<dbReference type="EMBL" id="RJVG01000016">
    <property type="protein sequence ID" value="ROR22161.1"/>
    <property type="molecule type" value="Genomic_DNA"/>
</dbReference>
<dbReference type="UniPathway" id="UPA00109">
    <property type="reaction ID" value="UER00181"/>
</dbReference>
<keyword evidence="5" id="KW-0324">Glycolysis</keyword>
<name>A0A3N1X800_9FIRM</name>
<dbReference type="InterPro" id="IPR010551">
    <property type="entry name" value="G6P_isomerase_prok"/>
</dbReference>
<evidence type="ECO:0000256" key="4">
    <source>
        <dbReference type="ARBA" id="ARBA00022432"/>
    </source>
</evidence>
<dbReference type="SUPFAM" id="SSF51182">
    <property type="entry name" value="RmlC-like cupins"/>
    <property type="match status" value="1"/>
</dbReference>
<evidence type="ECO:0000313" key="9">
    <source>
        <dbReference type="Proteomes" id="UP000273083"/>
    </source>
</evidence>
<comment type="caution">
    <text evidence="8">The sequence shown here is derived from an EMBL/GenBank/DDBJ whole genome shotgun (WGS) entry which is preliminary data.</text>
</comment>
<gene>
    <name evidence="8" type="ORF">EDD66_11644</name>
</gene>
<evidence type="ECO:0000256" key="3">
    <source>
        <dbReference type="ARBA" id="ARBA00011952"/>
    </source>
</evidence>
<evidence type="ECO:0000256" key="6">
    <source>
        <dbReference type="ARBA" id="ARBA00029321"/>
    </source>
</evidence>
<evidence type="ECO:0000256" key="1">
    <source>
        <dbReference type="ARBA" id="ARBA00004926"/>
    </source>
</evidence>
<dbReference type="AlphaFoldDB" id="A0A3N1X800"/>
<feature type="domain" description="Glucose-6-phosphate isomerase prokaryote" evidence="7">
    <location>
        <begin position="42"/>
        <end position="165"/>
    </location>
</feature>
<keyword evidence="4" id="KW-0312">Gluconeogenesis</keyword>